<evidence type="ECO:0000313" key="3">
    <source>
        <dbReference type="Proteomes" id="UP000095039"/>
    </source>
</evidence>
<dbReference type="EMBL" id="AJWN02000064">
    <property type="protein sequence ID" value="OEE60622.1"/>
    <property type="molecule type" value="Genomic_DNA"/>
</dbReference>
<evidence type="ECO:0000256" key="1">
    <source>
        <dbReference type="SAM" id="SignalP"/>
    </source>
</evidence>
<dbReference type="SUPFAM" id="SSF82185">
    <property type="entry name" value="Histone H3 K4-specific methyltransferase SET7/9 N-terminal domain"/>
    <property type="match status" value="3"/>
</dbReference>
<dbReference type="InterPro" id="IPR011652">
    <property type="entry name" value="MORN_2"/>
</dbReference>
<dbReference type="Proteomes" id="UP000095039">
    <property type="component" value="Unassembled WGS sequence"/>
</dbReference>
<dbReference type="PANTHER" id="PTHR33706">
    <property type="entry name" value="MORN VARIANT REPEAT PROTEIN"/>
    <property type="match status" value="1"/>
</dbReference>
<gene>
    <name evidence="2" type="ORF">A1OK_10500</name>
</gene>
<dbReference type="PANTHER" id="PTHR33706:SF1">
    <property type="entry name" value="TPR REPEAT PROTEIN"/>
    <property type="match status" value="1"/>
</dbReference>
<reference evidence="2 3" key="1">
    <citation type="journal article" date="2012" name="Science">
        <title>Ecological populations of bacteria act as socially cohesive units of antibiotic production and resistance.</title>
        <authorList>
            <person name="Cordero O.X."/>
            <person name="Wildschutte H."/>
            <person name="Kirkup B."/>
            <person name="Proehl S."/>
            <person name="Ngo L."/>
            <person name="Hussain F."/>
            <person name="Le Roux F."/>
            <person name="Mincer T."/>
            <person name="Polz M.F."/>
        </authorList>
    </citation>
    <scope>NUCLEOTIDE SEQUENCE [LARGE SCALE GENOMIC DNA]</scope>
    <source>
        <strain evidence="2 3">FF-454</strain>
    </source>
</reference>
<evidence type="ECO:0000313" key="2">
    <source>
        <dbReference type="EMBL" id="OEE60622.1"/>
    </source>
</evidence>
<protein>
    <recommendedName>
        <fullName evidence="4">Membrane-binding protein</fullName>
    </recommendedName>
</protein>
<keyword evidence="1" id="KW-0732">Signal</keyword>
<name>A0A1E5C601_9GAMM</name>
<accession>A0A1E5C601</accession>
<organism evidence="2 3">
    <name type="scientific">Enterovibrio norvegicus FF-454</name>
    <dbReference type="NCBI Taxonomy" id="1185651"/>
    <lineage>
        <taxon>Bacteria</taxon>
        <taxon>Pseudomonadati</taxon>
        <taxon>Pseudomonadota</taxon>
        <taxon>Gammaproteobacteria</taxon>
        <taxon>Vibrionales</taxon>
        <taxon>Vibrionaceae</taxon>
        <taxon>Enterovibrio</taxon>
    </lineage>
</organism>
<dbReference type="RefSeq" id="WP_016962045.1">
    <property type="nucleotide sequence ID" value="NZ_AJWN02000064.1"/>
</dbReference>
<sequence length="634" mass="72917">MKYLLIRIFALVSLLSATVTWAAPVWLDVDWNIVSSEPEASYYLAEPMVESDGVWPVSVYFQGGEILNFKGTLNSADISTGKSVGDYEIYRENGNLLTTGSRNDKGQYEGLTRLYDENGVLIEEADFLAGKRHGINRSFYPDGSVEEEYTNRNGIKEGENIHYFADGTVSHRFHFVDGKSDGVQWYYYPSGAIRYKVHYKMDKVHGEYTSYYKNGQLSHQLPYVNDKQEGVGYSYNEKGFVYLETPYKKGQKHGVVRGWYVEDKLRHEENYVAGKQHGAVTHYYESGNLERVNHLVKGKQRGTQRFYFDQTDALQEESIINDHGNVTSKLRFNKDGDINYEYVASYTNQREISDEKKYRDSVLISRIQTNAQKKWELEERFDNNGQLTRRSEEVNGKRNKAFIQLDVYTNNIETTHYQHGVRHGKRLVVSSTGEPVESGTYHQGKKSGAWVMHFDGTVRTENYNRKGQFHGELTQVNASGQQTTSEHYLNGKRHGLTENYNNQGMLLAKGNYVGGQRDGQWQHQEDYEYDVVIWSGEYQQGNKVGKWFAQSAAGYELGRQQFDTQGRKQGTFYYFGESGDVKRVERYVDGELDGDVDTYGTDGHIYETQRYDMGTYVKNNDEDNSSSFLFGDDK</sequence>
<comment type="caution">
    <text evidence="2">The sequence shown here is derived from an EMBL/GenBank/DDBJ whole genome shotgun (WGS) entry which is preliminary data.</text>
</comment>
<evidence type="ECO:0008006" key="4">
    <source>
        <dbReference type="Google" id="ProtNLM"/>
    </source>
</evidence>
<feature type="signal peptide" evidence="1">
    <location>
        <begin position="1"/>
        <end position="22"/>
    </location>
</feature>
<dbReference type="Gene3D" id="3.90.930.1">
    <property type="match status" value="2"/>
</dbReference>
<feature type="chain" id="PRO_5009172416" description="Membrane-binding protein" evidence="1">
    <location>
        <begin position="23"/>
        <end position="634"/>
    </location>
</feature>
<dbReference type="AlphaFoldDB" id="A0A1E5C601"/>
<dbReference type="Pfam" id="PF07661">
    <property type="entry name" value="MORN_2"/>
    <property type="match status" value="5"/>
</dbReference>
<keyword evidence="3" id="KW-1185">Reference proteome</keyword>
<dbReference type="Gene3D" id="2.20.110.10">
    <property type="entry name" value="Histone H3 K4-specific methyltransferase SET7/9 N-terminal domain"/>
    <property type="match status" value="2"/>
</dbReference>
<proteinExistence type="predicted"/>